<sequence length="75" mass="8071">MFGKLSALLIAFMTDWKSTFITIFIIGILVCAAGSAFGGDEHSGKFKSALKTIVICLVLYLLAPEIVDYVKAKLG</sequence>
<evidence type="ECO:0000256" key="1">
    <source>
        <dbReference type="SAM" id="Phobius"/>
    </source>
</evidence>
<keyword evidence="1" id="KW-0472">Membrane</keyword>
<evidence type="ECO:0000313" key="2">
    <source>
        <dbReference type="EMBL" id="PFK11208.1"/>
    </source>
</evidence>
<proteinExistence type="predicted"/>
<dbReference type="RefSeq" id="WP_098584145.1">
    <property type="nucleotide sequence ID" value="NZ_NUWJ01000220.1"/>
</dbReference>
<name>A0A9X6WYQ1_BACCE</name>
<accession>A0A9X6WYQ1</accession>
<dbReference type="Proteomes" id="UP000224413">
    <property type="component" value="Unassembled WGS sequence"/>
</dbReference>
<gene>
    <name evidence="2" type="ORF">COI98_23750</name>
</gene>
<organism evidence="2 3">
    <name type="scientific">Bacillus cereus</name>
    <dbReference type="NCBI Taxonomy" id="1396"/>
    <lineage>
        <taxon>Bacteria</taxon>
        <taxon>Bacillati</taxon>
        <taxon>Bacillota</taxon>
        <taxon>Bacilli</taxon>
        <taxon>Bacillales</taxon>
        <taxon>Bacillaceae</taxon>
        <taxon>Bacillus</taxon>
        <taxon>Bacillus cereus group</taxon>
    </lineage>
</organism>
<evidence type="ECO:0000313" key="3">
    <source>
        <dbReference type="Proteomes" id="UP000224413"/>
    </source>
</evidence>
<dbReference type="EMBL" id="NUWJ01000220">
    <property type="protein sequence ID" value="PFK11208.1"/>
    <property type="molecule type" value="Genomic_DNA"/>
</dbReference>
<keyword evidence="1" id="KW-1133">Transmembrane helix</keyword>
<protein>
    <submittedName>
        <fullName evidence="2">Uncharacterized protein</fullName>
    </submittedName>
</protein>
<reference evidence="2 3" key="1">
    <citation type="submission" date="2017-09" db="EMBL/GenBank/DDBJ databases">
        <title>Large-scale bioinformatics analysis of Bacillus genomes uncovers conserved roles of natural products in bacterial physiology.</title>
        <authorList>
            <consortium name="Agbiome Team Llc"/>
            <person name="Bleich R.M."/>
            <person name="Grubbs K.J."/>
            <person name="Santa Maria K.C."/>
            <person name="Allen S.E."/>
            <person name="Farag S."/>
            <person name="Shank E.A."/>
            <person name="Bowers A."/>
        </authorList>
    </citation>
    <scope>NUCLEOTIDE SEQUENCE [LARGE SCALE GENOMIC DNA]</scope>
    <source>
        <strain evidence="2 3">AFS083741</strain>
    </source>
</reference>
<feature type="transmembrane region" description="Helical" evidence="1">
    <location>
        <begin position="20"/>
        <end position="37"/>
    </location>
</feature>
<dbReference type="AlphaFoldDB" id="A0A9X6WYQ1"/>
<feature type="transmembrane region" description="Helical" evidence="1">
    <location>
        <begin position="49"/>
        <end position="67"/>
    </location>
</feature>
<comment type="caution">
    <text evidence="2">The sequence shown here is derived from an EMBL/GenBank/DDBJ whole genome shotgun (WGS) entry which is preliminary data.</text>
</comment>
<keyword evidence="1" id="KW-0812">Transmembrane</keyword>